<comment type="cofactor">
    <cofactor evidence="1">
        <name>Mg(2+)</name>
        <dbReference type="ChEBI" id="CHEBI:18420"/>
    </cofactor>
</comment>
<accession>A0AA90GXG0</accession>
<dbReference type="Gene3D" id="3.90.79.10">
    <property type="entry name" value="Nucleoside Triphosphate Pyrophosphohydrolase"/>
    <property type="match status" value="1"/>
</dbReference>
<proteinExistence type="predicted"/>
<dbReference type="InterPro" id="IPR000086">
    <property type="entry name" value="NUDIX_hydrolase_dom"/>
</dbReference>
<evidence type="ECO:0000313" key="4">
    <source>
        <dbReference type="EMBL" id="MDI5969918.1"/>
    </source>
</evidence>
<name>A0AA90GXG0_9ACTN</name>
<dbReference type="EMBL" id="JABXJJ020000012">
    <property type="protein sequence ID" value="MDI5969918.1"/>
    <property type="molecule type" value="Genomic_DNA"/>
</dbReference>
<sequence length="164" mass="18084">MTPPGIPARVCAVILNNDEVCLIRRHRPDGDQHSLPGGIVNADEHIADALARELREELDLDVTALPEPPRLRWVQDQHTTRPGTPGTFRRLHLIHVLDLPDAARRALAATERDAEDEASVVWVDLDKTAGLHLYPAAGDALLKVRVPGAGVLLPPITDETYTWR</sequence>
<dbReference type="EC" id="3.6.-.-" evidence="4"/>
<dbReference type="PANTHER" id="PTHR43046:SF14">
    <property type="entry name" value="MUTT_NUDIX FAMILY PROTEIN"/>
    <property type="match status" value="1"/>
</dbReference>
<keyword evidence="2 4" id="KW-0378">Hydrolase</keyword>
<dbReference type="RefSeq" id="WP_271314694.1">
    <property type="nucleotide sequence ID" value="NZ_JABXJJ020000012.1"/>
</dbReference>
<protein>
    <submittedName>
        <fullName evidence="4">NUDIX hydrolase</fullName>
        <ecNumber evidence="4">3.6.-.-</ecNumber>
    </submittedName>
</protein>
<dbReference type="InterPro" id="IPR015797">
    <property type="entry name" value="NUDIX_hydrolase-like_dom_sf"/>
</dbReference>
<organism evidence="4">
    <name type="scientific">Streptantibioticus silvisoli</name>
    <dbReference type="NCBI Taxonomy" id="2705255"/>
    <lineage>
        <taxon>Bacteria</taxon>
        <taxon>Bacillati</taxon>
        <taxon>Actinomycetota</taxon>
        <taxon>Actinomycetes</taxon>
        <taxon>Kitasatosporales</taxon>
        <taxon>Streptomycetaceae</taxon>
        <taxon>Streptantibioticus</taxon>
    </lineage>
</organism>
<dbReference type="SUPFAM" id="SSF55811">
    <property type="entry name" value="Nudix"/>
    <property type="match status" value="1"/>
</dbReference>
<comment type="caution">
    <text evidence="4">The sequence shown here is derived from an EMBL/GenBank/DDBJ whole genome shotgun (WGS) entry which is preliminary data.</text>
</comment>
<dbReference type="GO" id="GO:0016787">
    <property type="term" value="F:hydrolase activity"/>
    <property type="evidence" value="ECO:0007669"/>
    <property type="project" value="UniProtKB-KW"/>
</dbReference>
<dbReference type="InterPro" id="IPR020084">
    <property type="entry name" value="NUDIX_hydrolase_CS"/>
</dbReference>
<reference evidence="4" key="1">
    <citation type="submission" date="2023-05" db="EMBL/GenBank/DDBJ databases">
        <title>Streptantibioticus silvisoli sp. nov., acidotolerant actinomycetes 1 from pine litter.</title>
        <authorList>
            <person name="Swiecimska M."/>
            <person name="Golinska P."/>
            <person name="Sangal V."/>
            <person name="Wachnowicz B."/>
            <person name="Goodfellow M."/>
        </authorList>
    </citation>
    <scope>NUCLEOTIDE SEQUENCE</scope>
    <source>
        <strain evidence="4">SL13</strain>
    </source>
</reference>
<dbReference type="PANTHER" id="PTHR43046">
    <property type="entry name" value="GDP-MANNOSE MANNOSYL HYDROLASE"/>
    <property type="match status" value="1"/>
</dbReference>
<evidence type="ECO:0000256" key="2">
    <source>
        <dbReference type="ARBA" id="ARBA00022801"/>
    </source>
</evidence>
<feature type="domain" description="Nudix hydrolase" evidence="3">
    <location>
        <begin position="4"/>
        <end position="147"/>
    </location>
</feature>
<evidence type="ECO:0000256" key="1">
    <source>
        <dbReference type="ARBA" id="ARBA00001946"/>
    </source>
</evidence>
<dbReference type="PROSITE" id="PS51462">
    <property type="entry name" value="NUDIX"/>
    <property type="match status" value="1"/>
</dbReference>
<evidence type="ECO:0000259" key="3">
    <source>
        <dbReference type="PROSITE" id="PS51462"/>
    </source>
</evidence>
<dbReference type="PROSITE" id="PS00893">
    <property type="entry name" value="NUDIX_BOX"/>
    <property type="match status" value="1"/>
</dbReference>
<gene>
    <name evidence="4" type="ORF">POF50_011315</name>
</gene>
<dbReference type="AlphaFoldDB" id="A0AA90GXG0"/>
<dbReference type="Pfam" id="PF00293">
    <property type="entry name" value="NUDIX"/>
    <property type="match status" value="1"/>
</dbReference>